<protein>
    <submittedName>
        <fullName evidence="1">Addiction module antidote protein</fullName>
    </submittedName>
</protein>
<sequence>MKKYRDLVLEMMKDPDESTEYLKSSLDDYFIDGNLEALLTAIKTVAKAQCGMTELSKKTSLNRQSLYKTLSKDGNPRIKTLWSVLNSLGYRLTLEPVIPFNRIRHVTQ</sequence>
<dbReference type="GO" id="GO:0003677">
    <property type="term" value="F:DNA binding"/>
    <property type="evidence" value="ECO:0007669"/>
    <property type="project" value="InterPro"/>
</dbReference>
<dbReference type="Proteomes" id="UP000189670">
    <property type="component" value="Unassembled WGS sequence"/>
</dbReference>
<dbReference type="Pfam" id="PF21716">
    <property type="entry name" value="dnstrm_HI1420"/>
    <property type="match status" value="1"/>
</dbReference>
<reference evidence="2" key="1">
    <citation type="submission" date="2012-11" db="EMBL/GenBank/DDBJ databases">
        <authorList>
            <person name="Lucero-Rivera Y.E."/>
            <person name="Tovar-Ramirez D."/>
        </authorList>
    </citation>
    <scope>NUCLEOTIDE SEQUENCE [LARGE SCALE GENOMIC DNA]</scope>
    <source>
        <strain evidence="2">Araruama</strain>
    </source>
</reference>
<dbReference type="InterPro" id="IPR014057">
    <property type="entry name" value="HI1420"/>
</dbReference>
<evidence type="ECO:0000313" key="1">
    <source>
        <dbReference type="EMBL" id="ETR68910.1"/>
    </source>
</evidence>
<dbReference type="PANTHER" id="PTHR40275:SF1">
    <property type="entry name" value="SSL7038 PROTEIN"/>
    <property type="match status" value="1"/>
</dbReference>
<dbReference type="NCBIfam" id="TIGR02684">
    <property type="entry name" value="dnstrm_HI1420"/>
    <property type="match status" value="1"/>
</dbReference>
<dbReference type="EMBL" id="ATBP01000798">
    <property type="protein sequence ID" value="ETR68910.1"/>
    <property type="molecule type" value="Genomic_DNA"/>
</dbReference>
<accession>A0A1V1P264</accession>
<dbReference type="PANTHER" id="PTHR40275">
    <property type="entry name" value="SSL7038 PROTEIN"/>
    <property type="match status" value="1"/>
</dbReference>
<proteinExistence type="predicted"/>
<comment type="caution">
    <text evidence="1">The sequence shown here is derived from an EMBL/GenBank/DDBJ whole genome shotgun (WGS) entry which is preliminary data.</text>
</comment>
<evidence type="ECO:0000313" key="2">
    <source>
        <dbReference type="Proteomes" id="UP000189670"/>
    </source>
</evidence>
<dbReference type="InterPro" id="IPR010982">
    <property type="entry name" value="Lambda_DNA-bd_dom_sf"/>
</dbReference>
<name>A0A1V1P264_9BACT</name>
<gene>
    <name evidence="1" type="ORF">OMM_10056</name>
</gene>
<dbReference type="AlphaFoldDB" id="A0A1V1P264"/>
<dbReference type="SUPFAM" id="SSF47413">
    <property type="entry name" value="lambda repressor-like DNA-binding domains"/>
    <property type="match status" value="1"/>
</dbReference>
<organism evidence="1 2">
    <name type="scientific">Candidatus Magnetoglobus multicellularis str. Araruama</name>
    <dbReference type="NCBI Taxonomy" id="890399"/>
    <lineage>
        <taxon>Bacteria</taxon>
        <taxon>Pseudomonadati</taxon>
        <taxon>Thermodesulfobacteriota</taxon>
        <taxon>Desulfobacteria</taxon>
        <taxon>Desulfobacterales</taxon>
        <taxon>Desulfobacteraceae</taxon>
        <taxon>Candidatus Magnetoglobus</taxon>
    </lineage>
</organism>